<name>A0A165MYH6_9APHY</name>
<evidence type="ECO:0000256" key="2">
    <source>
        <dbReference type="RuleBase" id="RU000682"/>
    </source>
</evidence>
<evidence type="ECO:0000313" key="6">
    <source>
        <dbReference type="Proteomes" id="UP000076727"/>
    </source>
</evidence>
<dbReference type="SUPFAM" id="SSF46689">
    <property type="entry name" value="Homeodomain-like"/>
    <property type="match status" value="1"/>
</dbReference>
<protein>
    <submittedName>
        <fullName evidence="5">Homeobox-domain-containing protein</fullName>
    </submittedName>
</protein>
<feature type="compositionally biased region" description="Basic and acidic residues" evidence="3">
    <location>
        <begin position="416"/>
        <end position="428"/>
    </location>
</feature>
<organism evidence="5 6">
    <name type="scientific">Daedalea quercina L-15889</name>
    <dbReference type="NCBI Taxonomy" id="1314783"/>
    <lineage>
        <taxon>Eukaryota</taxon>
        <taxon>Fungi</taxon>
        <taxon>Dikarya</taxon>
        <taxon>Basidiomycota</taxon>
        <taxon>Agaricomycotina</taxon>
        <taxon>Agaricomycetes</taxon>
        <taxon>Polyporales</taxon>
        <taxon>Fomitopsis</taxon>
    </lineage>
</organism>
<accession>A0A165MYH6</accession>
<dbReference type="InterPro" id="IPR001356">
    <property type="entry name" value="HD"/>
</dbReference>
<dbReference type="GO" id="GO:1990837">
    <property type="term" value="F:sequence-specific double-stranded DNA binding"/>
    <property type="evidence" value="ECO:0007669"/>
    <property type="project" value="TreeGrafter"/>
</dbReference>
<dbReference type="GO" id="GO:0000981">
    <property type="term" value="F:DNA-binding transcription factor activity, RNA polymerase II-specific"/>
    <property type="evidence" value="ECO:0007669"/>
    <property type="project" value="TreeGrafter"/>
</dbReference>
<dbReference type="PANTHER" id="PTHR46255">
    <property type="entry name" value="SHORT STATURE HOMEOBOX"/>
    <property type="match status" value="1"/>
</dbReference>
<dbReference type="Proteomes" id="UP000076727">
    <property type="component" value="Unassembled WGS sequence"/>
</dbReference>
<keyword evidence="1 2" id="KW-0238">DNA-binding</keyword>
<dbReference type="InterPro" id="IPR009057">
    <property type="entry name" value="Homeodomain-like_sf"/>
</dbReference>
<evidence type="ECO:0000259" key="4">
    <source>
        <dbReference type="PROSITE" id="PS50071"/>
    </source>
</evidence>
<dbReference type="PANTHER" id="PTHR46255:SF3">
    <property type="entry name" value="HOMEOBOX DOMAIN-CONTAINING PROTEIN"/>
    <property type="match status" value="1"/>
</dbReference>
<dbReference type="PROSITE" id="PS50071">
    <property type="entry name" value="HOMEOBOX_2"/>
    <property type="match status" value="1"/>
</dbReference>
<feature type="domain" description="Homeobox" evidence="4">
    <location>
        <begin position="44"/>
        <end position="104"/>
    </location>
</feature>
<gene>
    <name evidence="5" type="ORF">DAEQUDRAFT_471035</name>
</gene>
<dbReference type="InterPro" id="IPR052631">
    <property type="entry name" value="Paired_homeobox_Bicoid"/>
</dbReference>
<evidence type="ECO:0000256" key="3">
    <source>
        <dbReference type="SAM" id="MobiDB-lite"/>
    </source>
</evidence>
<evidence type="ECO:0000313" key="5">
    <source>
        <dbReference type="EMBL" id="KZT66281.1"/>
    </source>
</evidence>
<feature type="compositionally biased region" description="Basic and acidic residues" evidence="3">
    <location>
        <begin position="441"/>
        <end position="450"/>
    </location>
</feature>
<dbReference type="CDD" id="cd00086">
    <property type="entry name" value="homeodomain"/>
    <property type="match status" value="1"/>
</dbReference>
<reference evidence="5 6" key="1">
    <citation type="journal article" date="2016" name="Mol. Biol. Evol.">
        <title>Comparative Genomics of Early-Diverging Mushroom-Forming Fungi Provides Insights into the Origins of Lignocellulose Decay Capabilities.</title>
        <authorList>
            <person name="Nagy L.G."/>
            <person name="Riley R."/>
            <person name="Tritt A."/>
            <person name="Adam C."/>
            <person name="Daum C."/>
            <person name="Floudas D."/>
            <person name="Sun H."/>
            <person name="Yadav J.S."/>
            <person name="Pangilinan J."/>
            <person name="Larsson K.H."/>
            <person name="Matsuura K."/>
            <person name="Barry K."/>
            <person name="Labutti K."/>
            <person name="Kuo R."/>
            <person name="Ohm R.A."/>
            <person name="Bhattacharya S.S."/>
            <person name="Shirouzu T."/>
            <person name="Yoshinaga Y."/>
            <person name="Martin F.M."/>
            <person name="Grigoriev I.V."/>
            <person name="Hibbett D.S."/>
        </authorList>
    </citation>
    <scope>NUCLEOTIDE SEQUENCE [LARGE SCALE GENOMIC DNA]</scope>
    <source>
        <strain evidence="5 6">L-15889</strain>
    </source>
</reference>
<feature type="compositionally biased region" description="Low complexity" evidence="3">
    <location>
        <begin position="189"/>
        <end position="206"/>
    </location>
</feature>
<keyword evidence="1 2" id="KW-0371">Homeobox</keyword>
<keyword evidence="1 2" id="KW-0539">Nucleus</keyword>
<dbReference type="Gene3D" id="1.10.10.60">
    <property type="entry name" value="Homeodomain-like"/>
    <property type="match status" value="1"/>
</dbReference>
<sequence length="450" mass="48427">MGFWRRGETNDFGGDGARGDMADNEGEAGPSQPSQTAQPATAPPKKKRTRTLTTPHQSAVLHALLAQSRFPTTAMREEVGRAIGLSARKVQIWFQNQRQKARRPRGQQIAPLTRPPQFGPFTNVPPGSSGDASAVAGPSTLHAQPSAASGSGSSTGVPPLMRGSGPSGADFFAHQEPHMSTQYPRSGTLPQLSGPGIPGPSSTGLPHLSLPSEPRGTLPYSEAQRGIPASSPVQLFPPPSPFGVDDPSREHPASAGGSRRFSDEPRMPQRITLPPIVVDPREGILGSTSRYPPPLQLHPVSPSHLAPPAVGLRRISYGQEQAEVPFAHLPPLNIPPPFTMEPRPQWDDPAFSPFSRPGSSSRRPSSYAIPPSTNFPIPPVEAMTTRPSETLPPILPRHVERVDDPHVLSMPHSLRTRPDYSRLEEHPSRATTPRAGTRSRHHDETTHPGR</sequence>
<feature type="compositionally biased region" description="Basic and acidic residues" evidence="3">
    <location>
        <begin position="397"/>
        <end position="406"/>
    </location>
</feature>
<feature type="compositionally biased region" description="Low complexity" evidence="3">
    <location>
        <begin position="30"/>
        <end position="40"/>
    </location>
</feature>
<dbReference type="OrthoDB" id="6159439at2759"/>
<dbReference type="EMBL" id="KV429091">
    <property type="protein sequence ID" value="KZT66281.1"/>
    <property type="molecule type" value="Genomic_DNA"/>
</dbReference>
<feature type="region of interest" description="Disordered" evidence="3">
    <location>
        <begin position="96"/>
        <end position="302"/>
    </location>
</feature>
<dbReference type="SMART" id="SM00389">
    <property type="entry name" value="HOX"/>
    <property type="match status" value="1"/>
</dbReference>
<dbReference type="GO" id="GO:0005634">
    <property type="term" value="C:nucleus"/>
    <property type="evidence" value="ECO:0007669"/>
    <property type="project" value="UniProtKB-SubCell"/>
</dbReference>
<dbReference type="AlphaFoldDB" id="A0A165MYH6"/>
<feature type="compositionally biased region" description="Low complexity" evidence="3">
    <location>
        <begin position="349"/>
        <end position="372"/>
    </location>
</feature>
<dbReference type="Pfam" id="PF00046">
    <property type="entry name" value="Homeodomain"/>
    <property type="match status" value="1"/>
</dbReference>
<keyword evidence="6" id="KW-1185">Reference proteome</keyword>
<feature type="region of interest" description="Disordered" evidence="3">
    <location>
        <begin position="328"/>
        <end position="450"/>
    </location>
</feature>
<proteinExistence type="predicted"/>
<feature type="DNA-binding region" description="Homeobox" evidence="1">
    <location>
        <begin position="46"/>
        <end position="105"/>
    </location>
</feature>
<dbReference type="STRING" id="1314783.A0A165MYH6"/>
<feature type="region of interest" description="Disordered" evidence="3">
    <location>
        <begin position="1"/>
        <end position="56"/>
    </location>
</feature>
<evidence type="ECO:0000256" key="1">
    <source>
        <dbReference type="PROSITE-ProRule" id="PRU00108"/>
    </source>
</evidence>
<comment type="subcellular location">
    <subcellularLocation>
        <location evidence="1 2">Nucleus</location>
    </subcellularLocation>
</comment>